<feature type="region of interest" description="Disordered" evidence="1">
    <location>
        <begin position="1"/>
        <end position="41"/>
    </location>
</feature>
<dbReference type="GO" id="GO:0000111">
    <property type="term" value="C:nucleotide-excision repair factor 2 complex"/>
    <property type="evidence" value="ECO:0007669"/>
    <property type="project" value="TreeGrafter"/>
</dbReference>
<evidence type="ECO:0008006" key="6">
    <source>
        <dbReference type="Google" id="ProtNLM"/>
    </source>
</evidence>
<comment type="caution">
    <text evidence="4">The sequence shown here is derived from an EMBL/GenBank/DDBJ whole genome shotgun (WGS) entry which is preliminary data.</text>
</comment>
<dbReference type="SMART" id="SM01030">
    <property type="entry name" value="BHD_1"/>
    <property type="match status" value="1"/>
</dbReference>
<accession>A0AAD7UQL6</accession>
<dbReference type="Proteomes" id="UP001230188">
    <property type="component" value="Unassembled WGS sequence"/>
</dbReference>
<name>A0AAD7UQL6_9STRA</name>
<dbReference type="EMBL" id="JAQMWT010000027">
    <property type="protein sequence ID" value="KAJ8613594.1"/>
    <property type="molecule type" value="Genomic_DNA"/>
</dbReference>
<sequence length="482" mass="52888">MGDSDEEDGACWEGASSSSSEGEVPVPLAEEVEIGEPVAKKRKKKSAAELAEAAAWRRSRVAIHQAQLVATCCRLRLASEWCGEEMVVEAARALVPAQVVSRLKAAARGETSTRGAWNAVAQALRRARKERSGMRLGSEPATLARHALRGELDASEAAQVACALALSVGLDARLVVGTDPVACRRGRSPKPGFEVWARVGDCGVDRRFAYVIEYADGAWADITGDCQGVVPDKRRLPKSDRAWWPRTLAALNGGSARMSTGASLPGSRGAFRDHPAYALRSTLSKRERVDQTASSVGLFRGEPVYRRADVQTLRTQREWLRHFRRVREGEEGPLYGIDQTDEWTPDPVGDDGSLPVNAYGEIDVVDGDPNLVPKGAVWFKGDDAHKVAKALDLPRARVMVGWERDPSASRLTHSSSARPPRPKRDGVIVAERHAPALRAALEDHERRRHAAQRDAHQRRQALRWAKVVTKLLSRARLRAEYL</sequence>
<dbReference type="GO" id="GO:0003684">
    <property type="term" value="F:damaged DNA binding"/>
    <property type="evidence" value="ECO:0007669"/>
    <property type="project" value="InterPro"/>
</dbReference>
<dbReference type="PANTHER" id="PTHR12135">
    <property type="entry name" value="DNA REPAIR PROTEIN XP-C / RAD4"/>
    <property type="match status" value="1"/>
</dbReference>
<evidence type="ECO:0000256" key="1">
    <source>
        <dbReference type="SAM" id="MobiDB-lite"/>
    </source>
</evidence>
<dbReference type="Pfam" id="PF10403">
    <property type="entry name" value="BHD_1"/>
    <property type="match status" value="1"/>
</dbReference>
<evidence type="ECO:0000259" key="3">
    <source>
        <dbReference type="SMART" id="SM01032"/>
    </source>
</evidence>
<dbReference type="InterPro" id="IPR042488">
    <property type="entry name" value="Rad4_BHD3_sf"/>
</dbReference>
<dbReference type="Gene3D" id="3.90.260.10">
    <property type="entry name" value="Transglutaminase-like"/>
    <property type="match status" value="1"/>
</dbReference>
<evidence type="ECO:0000313" key="5">
    <source>
        <dbReference type="Proteomes" id="UP001230188"/>
    </source>
</evidence>
<gene>
    <name evidence="4" type="ORF">CTAYLR_006127</name>
</gene>
<dbReference type="InterPro" id="IPR018328">
    <property type="entry name" value="Rad4_beta-hairpin_dom3"/>
</dbReference>
<dbReference type="GO" id="GO:0006298">
    <property type="term" value="P:mismatch repair"/>
    <property type="evidence" value="ECO:0007669"/>
    <property type="project" value="TreeGrafter"/>
</dbReference>
<dbReference type="InterPro" id="IPR018326">
    <property type="entry name" value="Rad4_beta-hairpin_dom1"/>
</dbReference>
<keyword evidence="5" id="KW-1185">Reference proteome</keyword>
<dbReference type="GO" id="GO:0071942">
    <property type="term" value="C:XPC complex"/>
    <property type="evidence" value="ECO:0007669"/>
    <property type="project" value="TreeGrafter"/>
</dbReference>
<dbReference type="InterPro" id="IPR004583">
    <property type="entry name" value="DNA_repair_Rad4"/>
</dbReference>
<dbReference type="Pfam" id="PF10405">
    <property type="entry name" value="BHD_3"/>
    <property type="match status" value="1"/>
</dbReference>
<dbReference type="Gene3D" id="2.20.20.110">
    <property type="entry name" value="Rad4, beta-hairpin domain BHD1"/>
    <property type="match status" value="1"/>
</dbReference>
<dbReference type="Gene3D" id="3.30.70.2460">
    <property type="entry name" value="Rad4, beta-hairpin domain BHD3"/>
    <property type="match status" value="1"/>
</dbReference>
<organism evidence="4 5">
    <name type="scientific">Chrysophaeum taylorii</name>
    <dbReference type="NCBI Taxonomy" id="2483200"/>
    <lineage>
        <taxon>Eukaryota</taxon>
        <taxon>Sar</taxon>
        <taxon>Stramenopiles</taxon>
        <taxon>Ochrophyta</taxon>
        <taxon>Pelagophyceae</taxon>
        <taxon>Pelagomonadales</taxon>
        <taxon>Pelagomonadaceae</taxon>
        <taxon>Chrysophaeum</taxon>
    </lineage>
</organism>
<dbReference type="GO" id="GO:0003697">
    <property type="term" value="F:single-stranded DNA binding"/>
    <property type="evidence" value="ECO:0007669"/>
    <property type="project" value="TreeGrafter"/>
</dbReference>
<feature type="domain" description="Rad4 beta-hairpin" evidence="3">
    <location>
        <begin position="354"/>
        <end position="441"/>
    </location>
</feature>
<evidence type="ECO:0000259" key="2">
    <source>
        <dbReference type="SMART" id="SM01030"/>
    </source>
</evidence>
<feature type="domain" description="Rad4 beta-hairpin" evidence="2">
    <location>
        <begin position="260"/>
        <end position="311"/>
    </location>
</feature>
<dbReference type="AlphaFoldDB" id="A0AAD7UQL6"/>
<evidence type="ECO:0000313" key="4">
    <source>
        <dbReference type="EMBL" id="KAJ8613594.1"/>
    </source>
</evidence>
<dbReference type="GO" id="GO:0006289">
    <property type="term" value="P:nucleotide-excision repair"/>
    <property type="evidence" value="ECO:0007669"/>
    <property type="project" value="InterPro"/>
</dbReference>
<feature type="compositionally biased region" description="Acidic residues" evidence="1">
    <location>
        <begin position="1"/>
        <end position="10"/>
    </location>
</feature>
<feature type="region of interest" description="Disordered" evidence="1">
    <location>
        <begin position="406"/>
        <end position="425"/>
    </location>
</feature>
<dbReference type="GO" id="GO:0005737">
    <property type="term" value="C:cytoplasm"/>
    <property type="evidence" value="ECO:0007669"/>
    <property type="project" value="TreeGrafter"/>
</dbReference>
<proteinExistence type="predicted"/>
<reference evidence="4" key="1">
    <citation type="submission" date="2023-01" db="EMBL/GenBank/DDBJ databases">
        <title>Metagenome sequencing of chrysophaentin producing Chrysophaeum taylorii.</title>
        <authorList>
            <person name="Davison J."/>
            <person name="Bewley C."/>
        </authorList>
    </citation>
    <scope>NUCLEOTIDE SEQUENCE</scope>
    <source>
        <strain evidence="4">NIES-1699</strain>
    </source>
</reference>
<dbReference type="InterPro" id="IPR036985">
    <property type="entry name" value="Transglutaminase-like_sf"/>
</dbReference>
<dbReference type="SMART" id="SM01032">
    <property type="entry name" value="BHD_3"/>
    <property type="match status" value="1"/>
</dbReference>
<dbReference type="PANTHER" id="PTHR12135:SF0">
    <property type="entry name" value="DNA REPAIR PROTEIN COMPLEMENTING XP-C CELLS"/>
    <property type="match status" value="1"/>
</dbReference>
<protein>
    <recommendedName>
        <fullName evidence="6">Rad4 beta-hairpin domain-containing protein</fullName>
    </recommendedName>
</protein>